<proteinExistence type="predicted"/>
<dbReference type="AlphaFoldDB" id="A0A202F3K0"/>
<evidence type="ECO:0000313" key="2">
    <source>
        <dbReference type="Proteomes" id="UP000196232"/>
    </source>
</evidence>
<dbReference type="EMBL" id="MYFM01000012">
    <property type="protein sequence ID" value="OVE94978.1"/>
    <property type="molecule type" value="Genomic_DNA"/>
</dbReference>
<protein>
    <submittedName>
        <fullName evidence="1">Uncharacterized protein</fullName>
    </submittedName>
</protein>
<name>A0A202F3K0_9LACO</name>
<reference evidence="1 2" key="1">
    <citation type="submission" date="2017-03" db="EMBL/GenBank/DDBJ databases">
        <title>Genome sequence of Lactobacillus bobalius KACC 16343.</title>
        <authorList>
            <person name="Chun J."/>
        </authorList>
    </citation>
    <scope>NUCLEOTIDE SEQUENCE [LARGE SCALE GENOMIC DNA]</scope>
    <source>
        <strain evidence="1 2">KACC 16343</strain>
    </source>
</reference>
<gene>
    <name evidence="1" type="ORF">LKACC16343_02779</name>
</gene>
<dbReference type="Proteomes" id="UP000196232">
    <property type="component" value="Unassembled WGS sequence"/>
</dbReference>
<accession>A0A202F3K0</accession>
<comment type="caution">
    <text evidence="1">The sequence shown here is derived from an EMBL/GenBank/DDBJ whole genome shotgun (WGS) entry which is preliminary data.</text>
</comment>
<sequence length="29" mass="3226">MVNVIDNTARGRANKMPVGIKIIDDRGRD</sequence>
<organism evidence="1 2">
    <name type="scientific">Companilactobacillus bobalius</name>
    <dbReference type="NCBI Taxonomy" id="2801451"/>
    <lineage>
        <taxon>Bacteria</taxon>
        <taxon>Bacillati</taxon>
        <taxon>Bacillota</taxon>
        <taxon>Bacilli</taxon>
        <taxon>Lactobacillales</taxon>
        <taxon>Lactobacillaceae</taxon>
        <taxon>Companilactobacillus</taxon>
    </lineage>
</organism>
<evidence type="ECO:0000313" key="1">
    <source>
        <dbReference type="EMBL" id="OVE94978.1"/>
    </source>
</evidence>